<feature type="region of interest" description="Disordered" evidence="5">
    <location>
        <begin position="141"/>
        <end position="179"/>
    </location>
</feature>
<name>A0A9X2H230_9HYPH</name>
<dbReference type="SUPFAM" id="SSF46626">
    <property type="entry name" value="Cytochrome c"/>
    <property type="match status" value="1"/>
</dbReference>
<comment type="caution">
    <text evidence="8">The sequence shown here is derived from an EMBL/GenBank/DDBJ whole genome shotgun (WGS) entry which is preliminary data.</text>
</comment>
<dbReference type="Proteomes" id="UP001155220">
    <property type="component" value="Unassembled WGS sequence"/>
</dbReference>
<accession>A0A9X2H230</accession>
<dbReference type="InterPro" id="IPR009056">
    <property type="entry name" value="Cyt_c-like_dom"/>
</dbReference>
<evidence type="ECO:0000259" key="7">
    <source>
        <dbReference type="PROSITE" id="PS51007"/>
    </source>
</evidence>
<protein>
    <submittedName>
        <fullName evidence="8">C-type cytochrome</fullName>
    </submittedName>
</protein>
<evidence type="ECO:0000256" key="2">
    <source>
        <dbReference type="ARBA" id="ARBA00022723"/>
    </source>
</evidence>
<feature type="chain" id="PRO_5040955533" evidence="6">
    <location>
        <begin position="20"/>
        <end position="179"/>
    </location>
</feature>
<reference evidence="8" key="1">
    <citation type="submission" date="2022-03" db="EMBL/GenBank/DDBJ databases">
        <title>Aurantimonas Liuensis sp. Nov., isolated from the hadal seawater of the Mariana Trench.</title>
        <authorList>
            <person name="Liu R."/>
        </authorList>
    </citation>
    <scope>NUCLEOTIDE SEQUENCE</scope>
    <source>
        <strain evidence="8">LRZ36</strain>
    </source>
</reference>
<keyword evidence="9" id="KW-1185">Reference proteome</keyword>
<organism evidence="8 9">
    <name type="scientific">Aurantimonas marianensis</name>
    <dbReference type="NCBI Taxonomy" id="2920428"/>
    <lineage>
        <taxon>Bacteria</taxon>
        <taxon>Pseudomonadati</taxon>
        <taxon>Pseudomonadota</taxon>
        <taxon>Alphaproteobacteria</taxon>
        <taxon>Hyphomicrobiales</taxon>
        <taxon>Aurantimonadaceae</taxon>
        <taxon>Aurantimonas</taxon>
    </lineage>
</organism>
<dbReference type="RefSeq" id="WP_253962735.1">
    <property type="nucleotide sequence ID" value="NZ_JALHBS010000008.1"/>
</dbReference>
<keyword evidence="1 4" id="KW-0349">Heme</keyword>
<gene>
    <name evidence="8" type="ORF">MJ956_01605</name>
</gene>
<evidence type="ECO:0000256" key="1">
    <source>
        <dbReference type="ARBA" id="ARBA00022617"/>
    </source>
</evidence>
<feature type="signal peptide" evidence="6">
    <location>
        <begin position="1"/>
        <end position="19"/>
    </location>
</feature>
<evidence type="ECO:0000256" key="6">
    <source>
        <dbReference type="SAM" id="SignalP"/>
    </source>
</evidence>
<sequence length="179" mass="19560">MLTLFVGALAFQASLSASQAEMHDKAEGTPNRAGSMIMGQQMVGPGLMMPSMDPERGRKLFASKGCVVCHAVNGVGGEDASPLDAATMPRPMNPFEFSARMWRGAEAMIYLQREELGEQIEFTGDELADIIAFVHDSEEQAKFSEADVPARMKDLMQHMEEGEAHEDEEGGHDADKPRE</sequence>
<keyword evidence="3 4" id="KW-0408">Iron</keyword>
<dbReference type="AlphaFoldDB" id="A0A9X2H230"/>
<feature type="domain" description="Cytochrome c" evidence="7">
    <location>
        <begin position="52"/>
        <end position="138"/>
    </location>
</feature>
<dbReference type="PROSITE" id="PS51007">
    <property type="entry name" value="CYTC"/>
    <property type="match status" value="1"/>
</dbReference>
<evidence type="ECO:0000313" key="9">
    <source>
        <dbReference type="Proteomes" id="UP001155220"/>
    </source>
</evidence>
<dbReference type="GO" id="GO:0009055">
    <property type="term" value="F:electron transfer activity"/>
    <property type="evidence" value="ECO:0007669"/>
    <property type="project" value="InterPro"/>
</dbReference>
<dbReference type="InterPro" id="IPR036909">
    <property type="entry name" value="Cyt_c-like_dom_sf"/>
</dbReference>
<keyword evidence="6" id="KW-0732">Signal</keyword>
<dbReference type="Gene3D" id="1.10.760.10">
    <property type="entry name" value="Cytochrome c-like domain"/>
    <property type="match status" value="1"/>
</dbReference>
<evidence type="ECO:0000256" key="5">
    <source>
        <dbReference type="SAM" id="MobiDB-lite"/>
    </source>
</evidence>
<dbReference type="EMBL" id="JALHBS010000008">
    <property type="protein sequence ID" value="MCP3053842.1"/>
    <property type="molecule type" value="Genomic_DNA"/>
</dbReference>
<proteinExistence type="predicted"/>
<feature type="compositionally biased region" description="Basic and acidic residues" evidence="5">
    <location>
        <begin position="141"/>
        <end position="162"/>
    </location>
</feature>
<dbReference type="GO" id="GO:0020037">
    <property type="term" value="F:heme binding"/>
    <property type="evidence" value="ECO:0007669"/>
    <property type="project" value="InterPro"/>
</dbReference>
<dbReference type="Pfam" id="PF00034">
    <property type="entry name" value="Cytochrom_C"/>
    <property type="match status" value="1"/>
</dbReference>
<evidence type="ECO:0000256" key="3">
    <source>
        <dbReference type="ARBA" id="ARBA00023004"/>
    </source>
</evidence>
<evidence type="ECO:0000256" key="4">
    <source>
        <dbReference type="PROSITE-ProRule" id="PRU00433"/>
    </source>
</evidence>
<evidence type="ECO:0000313" key="8">
    <source>
        <dbReference type="EMBL" id="MCP3053842.1"/>
    </source>
</evidence>
<keyword evidence="2 4" id="KW-0479">Metal-binding</keyword>
<dbReference type="GO" id="GO:0046872">
    <property type="term" value="F:metal ion binding"/>
    <property type="evidence" value="ECO:0007669"/>
    <property type="project" value="UniProtKB-KW"/>
</dbReference>